<reference evidence="4 5" key="1">
    <citation type="journal article" date="2019" name="Int. J. Syst. Evol. Microbiol.">
        <title>The Global Catalogue of Microorganisms (GCM) 10K type strain sequencing project: providing services to taxonomists for standard genome sequencing and annotation.</title>
        <authorList>
            <consortium name="The Broad Institute Genomics Platform"/>
            <consortium name="The Broad Institute Genome Sequencing Center for Infectious Disease"/>
            <person name="Wu L."/>
            <person name="Ma J."/>
        </authorList>
    </citation>
    <scope>NUCLEOTIDE SEQUENCE [LARGE SCALE GENOMIC DNA]</scope>
    <source>
        <strain evidence="4 5">JCM 14046</strain>
    </source>
</reference>
<feature type="chain" id="PRO_5045038913" description="Septum formation-related domain-containing protein" evidence="2">
    <location>
        <begin position="25"/>
        <end position="295"/>
    </location>
</feature>
<dbReference type="RefSeq" id="WP_344008988.1">
    <property type="nucleotide sequence ID" value="NZ_BAAAMY010000014.1"/>
</dbReference>
<evidence type="ECO:0000313" key="5">
    <source>
        <dbReference type="Proteomes" id="UP001501612"/>
    </source>
</evidence>
<feature type="signal peptide" evidence="2">
    <location>
        <begin position="1"/>
        <end position="24"/>
    </location>
</feature>
<dbReference type="Proteomes" id="UP001501612">
    <property type="component" value="Unassembled WGS sequence"/>
</dbReference>
<dbReference type="PROSITE" id="PS51257">
    <property type="entry name" value="PROKAR_LIPOPROTEIN"/>
    <property type="match status" value="1"/>
</dbReference>
<accession>A0ABN2PUW4</accession>
<keyword evidence="5" id="KW-1185">Reference proteome</keyword>
<evidence type="ECO:0000256" key="2">
    <source>
        <dbReference type="SAM" id="SignalP"/>
    </source>
</evidence>
<organism evidence="4 5">
    <name type="scientific">Nocardioides lentus</name>
    <dbReference type="NCBI Taxonomy" id="338077"/>
    <lineage>
        <taxon>Bacteria</taxon>
        <taxon>Bacillati</taxon>
        <taxon>Actinomycetota</taxon>
        <taxon>Actinomycetes</taxon>
        <taxon>Propionibacteriales</taxon>
        <taxon>Nocardioidaceae</taxon>
        <taxon>Nocardioides</taxon>
    </lineage>
</organism>
<gene>
    <name evidence="4" type="ORF">GCM10009737_34700</name>
</gene>
<feature type="region of interest" description="Disordered" evidence="1">
    <location>
        <begin position="23"/>
        <end position="61"/>
    </location>
</feature>
<sequence length="295" mass="30579">MTARRRLAGALAALALLGAGCSSGDDGDPAAQDSPSASASASSAAPSPSADASGSTDAAAAPAVPRERACYDLGYDAVLEPTSQAGPVACSATHTSRTYAVGELDLVVDGHLLAVDSVAAQAQPAERCPGRLTEFLGGTTDDLRLSVFRPVWYSPTVEQSDAGADWFRCDVIALARDEELAPLAGRLEGVLARPDEAERWRVCGTAEPGADDFERVACSEEHSWRALSVVDLADAGGDDGAYPGEDAVSSAGDGTCEDAARDAAADPLNFRWGYEWPSAEQWEAGQRYGLCWAPA</sequence>
<proteinExistence type="predicted"/>
<feature type="domain" description="Septum formation-related" evidence="3">
    <location>
        <begin position="81"/>
        <end position="291"/>
    </location>
</feature>
<evidence type="ECO:0000313" key="4">
    <source>
        <dbReference type="EMBL" id="GAA1929904.1"/>
    </source>
</evidence>
<comment type="caution">
    <text evidence="4">The sequence shown here is derived from an EMBL/GenBank/DDBJ whole genome shotgun (WGS) entry which is preliminary data.</text>
</comment>
<keyword evidence="2" id="KW-0732">Signal</keyword>
<name>A0ABN2PUW4_9ACTN</name>
<dbReference type="InterPro" id="IPR026004">
    <property type="entry name" value="Septum_form"/>
</dbReference>
<protein>
    <recommendedName>
        <fullName evidence="3">Septum formation-related domain-containing protein</fullName>
    </recommendedName>
</protein>
<feature type="region of interest" description="Disordered" evidence="1">
    <location>
        <begin position="238"/>
        <end position="257"/>
    </location>
</feature>
<dbReference type="EMBL" id="BAAAMY010000014">
    <property type="protein sequence ID" value="GAA1929904.1"/>
    <property type="molecule type" value="Genomic_DNA"/>
</dbReference>
<dbReference type="Pfam" id="PF13845">
    <property type="entry name" value="Septum_form"/>
    <property type="match status" value="1"/>
</dbReference>
<evidence type="ECO:0000256" key="1">
    <source>
        <dbReference type="SAM" id="MobiDB-lite"/>
    </source>
</evidence>
<evidence type="ECO:0000259" key="3">
    <source>
        <dbReference type="Pfam" id="PF13845"/>
    </source>
</evidence>